<sequence>MEPRTWLQQERVKVNKTQEDVAKAAGIKRPYYTQIESGVRRPSVEVAQKIANYIGFNWVIFFDKKCGDKRQNTNTA</sequence>
<dbReference type="SUPFAM" id="SSF47413">
    <property type="entry name" value="lambda repressor-like DNA-binding domains"/>
    <property type="match status" value="1"/>
</dbReference>
<feature type="domain" description="HTH cro/C1-type" evidence="1">
    <location>
        <begin position="7"/>
        <end position="61"/>
    </location>
</feature>
<dbReference type="GO" id="GO:0003677">
    <property type="term" value="F:DNA binding"/>
    <property type="evidence" value="ECO:0007669"/>
    <property type="project" value="InterPro"/>
</dbReference>
<evidence type="ECO:0000259" key="1">
    <source>
        <dbReference type="PROSITE" id="PS50943"/>
    </source>
</evidence>
<dbReference type="RefSeq" id="WP_263599111.1">
    <property type="nucleotide sequence ID" value="NZ_CP107027.1"/>
</dbReference>
<dbReference type="Proteomes" id="UP001163104">
    <property type="component" value="Chromosome"/>
</dbReference>
<dbReference type="InterPro" id="IPR001387">
    <property type="entry name" value="Cro/C1-type_HTH"/>
</dbReference>
<dbReference type="EMBL" id="CP107027">
    <property type="protein sequence ID" value="UYG93221.1"/>
    <property type="molecule type" value="Genomic_DNA"/>
</dbReference>
<gene>
    <name evidence="2" type="ORF">OD459_13080</name>
</gene>
<dbReference type="Gene3D" id="1.10.260.40">
    <property type="entry name" value="lambda repressor-like DNA-binding domains"/>
    <property type="match status" value="1"/>
</dbReference>
<dbReference type="InterPro" id="IPR010982">
    <property type="entry name" value="Lambda_DNA-bd_dom_sf"/>
</dbReference>
<evidence type="ECO:0000313" key="3">
    <source>
        <dbReference type="Proteomes" id="UP001163104"/>
    </source>
</evidence>
<dbReference type="SMART" id="SM00530">
    <property type="entry name" value="HTH_XRE"/>
    <property type="match status" value="1"/>
</dbReference>
<dbReference type="PROSITE" id="PS50943">
    <property type="entry name" value="HTH_CROC1"/>
    <property type="match status" value="1"/>
</dbReference>
<evidence type="ECO:0000313" key="2">
    <source>
        <dbReference type="EMBL" id="UYG93221.1"/>
    </source>
</evidence>
<dbReference type="AlphaFoldDB" id="A0AA46NZL3"/>
<accession>A0AA46NZL3</accession>
<protein>
    <submittedName>
        <fullName evidence="2">Helix-turn-helix domain-containing protein</fullName>
    </submittedName>
</protein>
<organism evidence="2 3">
    <name type="scientific">Cytobacillus firmus</name>
    <name type="common">Bacillus firmus</name>
    <dbReference type="NCBI Taxonomy" id="1399"/>
    <lineage>
        <taxon>Bacteria</taxon>
        <taxon>Bacillati</taxon>
        <taxon>Bacillota</taxon>
        <taxon>Bacilli</taxon>
        <taxon>Bacillales</taxon>
        <taxon>Bacillaceae</taxon>
        <taxon>Cytobacillus</taxon>
    </lineage>
</organism>
<dbReference type="Pfam" id="PF01381">
    <property type="entry name" value="HTH_3"/>
    <property type="match status" value="1"/>
</dbReference>
<dbReference type="CDD" id="cd00093">
    <property type="entry name" value="HTH_XRE"/>
    <property type="match status" value="1"/>
</dbReference>
<proteinExistence type="predicted"/>
<reference evidence="2" key="1">
    <citation type="submission" date="2022-10" db="EMBL/GenBank/DDBJ databases">
        <title>Mechanism of multi-heavy metal repair in Cytobacillus Firmus M7.</title>
        <authorList>
            <person name="Li X."/>
            <person name="Yu C."/>
        </authorList>
    </citation>
    <scope>NUCLEOTIDE SEQUENCE</scope>
    <source>
        <strain evidence="2">M7</strain>
    </source>
</reference>
<name>A0AA46NZL3_CYTFI</name>